<dbReference type="CDD" id="cd08349">
    <property type="entry name" value="BLMA_like"/>
    <property type="match status" value="1"/>
</dbReference>
<dbReference type="PROSITE" id="PS51819">
    <property type="entry name" value="VOC"/>
    <property type="match status" value="1"/>
</dbReference>
<evidence type="ECO:0000256" key="3">
    <source>
        <dbReference type="ARBA" id="ARBA00023251"/>
    </source>
</evidence>
<dbReference type="InterPro" id="IPR037523">
    <property type="entry name" value="VOC_core"/>
</dbReference>
<dbReference type="RefSeq" id="WP_062172660.1">
    <property type="nucleotide sequence ID" value="NZ_MSRG01000063.1"/>
</dbReference>
<sequence>MKLSPAIPIFRIFSIDKAREFYVDFLGFKWEWEHRFSEDAPLYAQISRDAMTLHLSEHFGDATPGSALFVPTKGIDEWHAELTQKNYRHARPGVETMPWGRVLSVSDPFGNRISFCERAE</sequence>
<name>A0A242N057_CABSO</name>
<evidence type="ECO:0000259" key="4">
    <source>
        <dbReference type="PROSITE" id="PS51819"/>
    </source>
</evidence>
<dbReference type="SUPFAM" id="SSF54593">
    <property type="entry name" value="Glyoxalase/Bleomycin resistance protein/Dihydroxybiphenyl dioxygenase"/>
    <property type="match status" value="1"/>
</dbReference>
<proteinExistence type="inferred from homology"/>
<evidence type="ECO:0000256" key="2">
    <source>
        <dbReference type="ARBA" id="ARBA00021572"/>
    </source>
</evidence>
<dbReference type="Proteomes" id="UP000195221">
    <property type="component" value="Unassembled WGS sequence"/>
</dbReference>
<dbReference type="InterPro" id="IPR029068">
    <property type="entry name" value="Glyas_Bleomycin-R_OHBP_Dase"/>
</dbReference>
<comment type="similarity">
    <text evidence="1">Belongs to the bleomycin resistance protein family.</text>
</comment>
<keyword evidence="3" id="KW-0046">Antibiotic resistance</keyword>
<feature type="domain" description="VOC" evidence="4">
    <location>
        <begin position="4"/>
        <end position="118"/>
    </location>
</feature>
<dbReference type="EMBL" id="NBTZ01000033">
    <property type="protein sequence ID" value="OTP77069.1"/>
    <property type="molecule type" value="Genomic_DNA"/>
</dbReference>
<evidence type="ECO:0000256" key="1">
    <source>
        <dbReference type="ARBA" id="ARBA00011051"/>
    </source>
</evidence>
<dbReference type="AlphaFoldDB" id="A0A242N057"/>
<organism evidence="5 6">
    <name type="scientific">Caballeronia sordidicola</name>
    <name type="common">Burkholderia sordidicola</name>
    <dbReference type="NCBI Taxonomy" id="196367"/>
    <lineage>
        <taxon>Bacteria</taxon>
        <taxon>Pseudomonadati</taxon>
        <taxon>Pseudomonadota</taxon>
        <taxon>Betaproteobacteria</taxon>
        <taxon>Burkholderiales</taxon>
        <taxon>Burkholderiaceae</taxon>
        <taxon>Caballeronia</taxon>
    </lineage>
</organism>
<dbReference type="InterPro" id="IPR000335">
    <property type="entry name" value="Bleomycin-R"/>
</dbReference>
<accession>A0A242N057</accession>
<reference evidence="5 6" key="1">
    <citation type="submission" date="2017-03" db="EMBL/GenBank/DDBJ databases">
        <title>Genome analysis of strain PAMC 26577.</title>
        <authorList>
            <person name="Oh H.-M."/>
            <person name="Yang J.-A."/>
        </authorList>
    </citation>
    <scope>NUCLEOTIDE SEQUENCE [LARGE SCALE GENOMIC DNA]</scope>
    <source>
        <strain evidence="5 6">PAMC 26577</strain>
    </source>
</reference>
<protein>
    <recommendedName>
        <fullName evidence="2">Bleomycin resistance protein</fullName>
    </recommendedName>
</protein>
<evidence type="ECO:0000313" key="5">
    <source>
        <dbReference type="EMBL" id="OTP77069.1"/>
    </source>
</evidence>
<dbReference type="Gene3D" id="3.10.180.10">
    <property type="entry name" value="2,3-Dihydroxybiphenyl 1,2-Dioxygenase, domain 1"/>
    <property type="match status" value="1"/>
</dbReference>
<gene>
    <name evidence="5" type="ORF">PAMC26577_08885</name>
</gene>
<dbReference type="Pfam" id="PF19581">
    <property type="entry name" value="Glyoxalase_7"/>
    <property type="match status" value="1"/>
</dbReference>
<evidence type="ECO:0000313" key="6">
    <source>
        <dbReference type="Proteomes" id="UP000195221"/>
    </source>
</evidence>
<comment type="caution">
    <text evidence="5">The sequence shown here is derived from an EMBL/GenBank/DDBJ whole genome shotgun (WGS) entry which is preliminary data.</text>
</comment>
<dbReference type="GO" id="GO:0046677">
    <property type="term" value="P:response to antibiotic"/>
    <property type="evidence" value="ECO:0007669"/>
    <property type="project" value="UniProtKB-KW"/>
</dbReference>